<dbReference type="RefSeq" id="XP_005841836.1">
    <property type="nucleotide sequence ID" value="XM_005841779.1"/>
</dbReference>
<reference evidence="2" key="3">
    <citation type="submission" date="2015-06" db="UniProtKB">
        <authorList>
            <consortium name="EnsemblProtists"/>
        </authorList>
    </citation>
    <scope>IDENTIFICATION</scope>
</reference>
<accession>L1K209</accession>
<dbReference type="Proteomes" id="UP000011087">
    <property type="component" value="Unassembled WGS sequence"/>
</dbReference>
<dbReference type="HOGENOM" id="CLU_2578928_0_0_1"/>
<organism evidence="1">
    <name type="scientific">Guillardia theta (strain CCMP2712)</name>
    <name type="common">Cryptophyte</name>
    <dbReference type="NCBI Taxonomy" id="905079"/>
    <lineage>
        <taxon>Eukaryota</taxon>
        <taxon>Cryptophyceae</taxon>
        <taxon>Pyrenomonadales</taxon>
        <taxon>Geminigeraceae</taxon>
        <taxon>Guillardia</taxon>
    </lineage>
</organism>
<name>L1K209_GUITC</name>
<proteinExistence type="predicted"/>
<evidence type="ECO:0000313" key="3">
    <source>
        <dbReference type="Proteomes" id="UP000011087"/>
    </source>
</evidence>
<reference evidence="3" key="2">
    <citation type="submission" date="2012-11" db="EMBL/GenBank/DDBJ databases">
        <authorList>
            <person name="Kuo A."/>
            <person name="Curtis B.A."/>
            <person name="Tanifuji G."/>
            <person name="Burki F."/>
            <person name="Gruber A."/>
            <person name="Irimia M."/>
            <person name="Maruyama S."/>
            <person name="Arias M.C."/>
            <person name="Ball S.G."/>
            <person name="Gile G.H."/>
            <person name="Hirakawa Y."/>
            <person name="Hopkins J.F."/>
            <person name="Rensing S.A."/>
            <person name="Schmutz J."/>
            <person name="Symeonidi A."/>
            <person name="Elias M."/>
            <person name="Eveleigh R.J."/>
            <person name="Herman E.K."/>
            <person name="Klute M.J."/>
            <person name="Nakayama T."/>
            <person name="Obornik M."/>
            <person name="Reyes-Prieto A."/>
            <person name="Armbrust E.V."/>
            <person name="Aves S.J."/>
            <person name="Beiko R.G."/>
            <person name="Coutinho P."/>
            <person name="Dacks J.B."/>
            <person name="Durnford D.G."/>
            <person name="Fast N.M."/>
            <person name="Green B.R."/>
            <person name="Grisdale C."/>
            <person name="Hempe F."/>
            <person name="Henrissat B."/>
            <person name="Hoppner M.P."/>
            <person name="Ishida K.-I."/>
            <person name="Kim E."/>
            <person name="Koreny L."/>
            <person name="Kroth P.G."/>
            <person name="Liu Y."/>
            <person name="Malik S.-B."/>
            <person name="Maier U.G."/>
            <person name="McRose D."/>
            <person name="Mock T."/>
            <person name="Neilson J.A."/>
            <person name="Onodera N.T."/>
            <person name="Poole A.M."/>
            <person name="Pritham E.J."/>
            <person name="Richards T.A."/>
            <person name="Rocap G."/>
            <person name="Roy S.W."/>
            <person name="Sarai C."/>
            <person name="Schaack S."/>
            <person name="Shirato S."/>
            <person name="Slamovits C.H."/>
            <person name="Spencer D.F."/>
            <person name="Suzuki S."/>
            <person name="Worden A.Z."/>
            <person name="Zauner S."/>
            <person name="Barry K."/>
            <person name="Bell C."/>
            <person name="Bharti A.K."/>
            <person name="Crow J.A."/>
            <person name="Grimwood J."/>
            <person name="Kramer R."/>
            <person name="Lindquist E."/>
            <person name="Lucas S."/>
            <person name="Salamov A."/>
            <person name="McFadden G.I."/>
            <person name="Lane C.E."/>
            <person name="Keeling P.J."/>
            <person name="Gray M.W."/>
            <person name="Grigoriev I.V."/>
            <person name="Archibald J.M."/>
        </authorList>
    </citation>
    <scope>NUCLEOTIDE SEQUENCE</scope>
    <source>
        <strain evidence="3">CCMP2712</strain>
    </source>
</reference>
<dbReference type="GeneID" id="17311484"/>
<dbReference type="KEGG" id="gtt:GUITHDRAFT_99507"/>
<evidence type="ECO:0000313" key="2">
    <source>
        <dbReference type="EnsemblProtists" id="EKX54856"/>
    </source>
</evidence>
<evidence type="ECO:0000313" key="1">
    <source>
        <dbReference type="EMBL" id="EKX54856.1"/>
    </source>
</evidence>
<gene>
    <name evidence="1" type="ORF">GUITHDRAFT_99507</name>
</gene>
<dbReference type="EnsemblProtists" id="EKX54856">
    <property type="protein sequence ID" value="EKX54856"/>
    <property type="gene ID" value="GUITHDRAFT_99507"/>
</dbReference>
<keyword evidence="3" id="KW-1185">Reference proteome</keyword>
<protein>
    <submittedName>
        <fullName evidence="1 2">Uncharacterized protein</fullName>
    </submittedName>
</protein>
<dbReference type="EMBL" id="JH992966">
    <property type="protein sequence ID" value="EKX54856.1"/>
    <property type="molecule type" value="Genomic_DNA"/>
</dbReference>
<reference evidence="1 3" key="1">
    <citation type="journal article" date="2012" name="Nature">
        <title>Algal genomes reveal evolutionary mosaicism and the fate of nucleomorphs.</title>
        <authorList>
            <consortium name="DOE Joint Genome Institute"/>
            <person name="Curtis B.A."/>
            <person name="Tanifuji G."/>
            <person name="Burki F."/>
            <person name="Gruber A."/>
            <person name="Irimia M."/>
            <person name="Maruyama S."/>
            <person name="Arias M.C."/>
            <person name="Ball S.G."/>
            <person name="Gile G.H."/>
            <person name="Hirakawa Y."/>
            <person name="Hopkins J.F."/>
            <person name="Kuo A."/>
            <person name="Rensing S.A."/>
            <person name="Schmutz J."/>
            <person name="Symeonidi A."/>
            <person name="Elias M."/>
            <person name="Eveleigh R.J."/>
            <person name="Herman E.K."/>
            <person name="Klute M.J."/>
            <person name="Nakayama T."/>
            <person name="Obornik M."/>
            <person name="Reyes-Prieto A."/>
            <person name="Armbrust E.V."/>
            <person name="Aves S.J."/>
            <person name="Beiko R.G."/>
            <person name="Coutinho P."/>
            <person name="Dacks J.B."/>
            <person name="Durnford D.G."/>
            <person name="Fast N.M."/>
            <person name="Green B.R."/>
            <person name="Grisdale C.J."/>
            <person name="Hempel F."/>
            <person name="Henrissat B."/>
            <person name="Hoppner M.P."/>
            <person name="Ishida K."/>
            <person name="Kim E."/>
            <person name="Koreny L."/>
            <person name="Kroth P.G."/>
            <person name="Liu Y."/>
            <person name="Malik S.B."/>
            <person name="Maier U.G."/>
            <person name="McRose D."/>
            <person name="Mock T."/>
            <person name="Neilson J.A."/>
            <person name="Onodera N.T."/>
            <person name="Poole A.M."/>
            <person name="Pritham E.J."/>
            <person name="Richards T.A."/>
            <person name="Rocap G."/>
            <person name="Roy S.W."/>
            <person name="Sarai C."/>
            <person name="Schaack S."/>
            <person name="Shirato S."/>
            <person name="Slamovits C.H."/>
            <person name="Spencer D.F."/>
            <person name="Suzuki S."/>
            <person name="Worden A.Z."/>
            <person name="Zauner S."/>
            <person name="Barry K."/>
            <person name="Bell C."/>
            <person name="Bharti A.K."/>
            <person name="Crow J.A."/>
            <person name="Grimwood J."/>
            <person name="Kramer R."/>
            <person name="Lindquist E."/>
            <person name="Lucas S."/>
            <person name="Salamov A."/>
            <person name="McFadden G.I."/>
            <person name="Lane C.E."/>
            <person name="Keeling P.J."/>
            <person name="Gray M.W."/>
            <person name="Grigoriev I.V."/>
            <person name="Archibald J.M."/>
        </authorList>
    </citation>
    <scope>NUCLEOTIDE SEQUENCE</scope>
    <source>
        <strain evidence="1 3">CCMP2712</strain>
    </source>
</reference>
<dbReference type="AlphaFoldDB" id="L1K209"/>
<sequence length="81" mass="9103">MWSKFLPEDKTQQRESLAQTSYACHVDQKTTQLAQLTKLDIGLGAPFNVFGSRRSNAWQMSHSKADPTDSVMLGTQFNQVV</sequence>
<dbReference type="PaxDb" id="55529-EKX54856"/>